<evidence type="ECO:0000256" key="5">
    <source>
        <dbReference type="ARBA" id="ARBA00022932"/>
    </source>
</evidence>
<dbReference type="eggNOG" id="KOG0950">
    <property type="taxonomic scope" value="Eukaryota"/>
</dbReference>
<keyword evidence="2" id="KW-0548">Nucleotidyltransferase</keyword>
<keyword evidence="4" id="KW-0227">DNA damage</keyword>
<dbReference type="SUPFAM" id="SSF88723">
    <property type="entry name" value="PIN domain-like"/>
    <property type="match status" value="1"/>
</dbReference>
<evidence type="ECO:0000259" key="11">
    <source>
        <dbReference type="SMART" id="SM00482"/>
    </source>
</evidence>
<feature type="compositionally biased region" description="Polar residues" evidence="9">
    <location>
        <begin position="714"/>
        <end position="735"/>
    </location>
</feature>
<evidence type="ECO:0000256" key="9">
    <source>
        <dbReference type="SAM" id="MobiDB-lite"/>
    </source>
</evidence>
<feature type="domain" description="5'-3' exonuclease" evidence="10">
    <location>
        <begin position="295"/>
        <end position="565"/>
    </location>
</feature>
<dbReference type="Proteomes" id="UP000007014">
    <property type="component" value="Chromosome 20"/>
</dbReference>
<dbReference type="STRING" id="280699.M1VCW2"/>
<reference evidence="12 13" key="1">
    <citation type="journal article" date="2004" name="Nature">
        <title>Genome sequence of the ultrasmall unicellular red alga Cyanidioschyzon merolae 10D.</title>
        <authorList>
            <person name="Matsuzaki M."/>
            <person name="Misumi O."/>
            <person name="Shin-i T."/>
            <person name="Maruyama S."/>
            <person name="Takahara M."/>
            <person name="Miyagishima S."/>
            <person name="Mori T."/>
            <person name="Nishida K."/>
            <person name="Yagisawa F."/>
            <person name="Nishida K."/>
            <person name="Yoshida Y."/>
            <person name="Nishimura Y."/>
            <person name="Nakao S."/>
            <person name="Kobayashi T."/>
            <person name="Momoyama Y."/>
            <person name="Higashiyama T."/>
            <person name="Minoda A."/>
            <person name="Sano M."/>
            <person name="Nomoto H."/>
            <person name="Oishi K."/>
            <person name="Hayashi H."/>
            <person name="Ohta F."/>
            <person name="Nishizaka S."/>
            <person name="Haga S."/>
            <person name="Miura S."/>
            <person name="Morishita T."/>
            <person name="Kabeya Y."/>
            <person name="Terasawa K."/>
            <person name="Suzuki Y."/>
            <person name="Ishii Y."/>
            <person name="Asakawa S."/>
            <person name="Takano H."/>
            <person name="Ohta N."/>
            <person name="Kuroiwa H."/>
            <person name="Tanaka K."/>
            <person name="Shimizu N."/>
            <person name="Sugano S."/>
            <person name="Sato N."/>
            <person name="Nozaki H."/>
            <person name="Ogasawara N."/>
            <person name="Kohara Y."/>
            <person name="Kuroiwa T."/>
        </authorList>
    </citation>
    <scope>NUCLEOTIDE SEQUENCE [LARGE SCALE GENOMIC DNA]</scope>
    <source>
        <strain evidence="12 13">10D</strain>
    </source>
</reference>
<keyword evidence="6" id="KW-0238">DNA-binding</keyword>
<dbReference type="SUPFAM" id="SSF47807">
    <property type="entry name" value="5' to 3' exonuclease, C-terminal subdomain"/>
    <property type="match status" value="1"/>
</dbReference>
<dbReference type="SMART" id="SM00482">
    <property type="entry name" value="POLAc"/>
    <property type="match status" value="1"/>
</dbReference>
<dbReference type="Gene3D" id="1.10.150.20">
    <property type="entry name" value="5' to 3' exonuclease, C-terminal subdomain"/>
    <property type="match status" value="2"/>
</dbReference>
<dbReference type="SUPFAM" id="SSF56672">
    <property type="entry name" value="DNA/RNA polymerases"/>
    <property type="match status" value="1"/>
</dbReference>
<feature type="domain" description="DNA-directed DNA polymerase family A palm" evidence="11">
    <location>
        <begin position="1191"/>
        <end position="1411"/>
    </location>
</feature>
<feature type="region of interest" description="Disordered" evidence="9">
    <location>
        <begin position="668"/>
        <end position="735"/>
    </location>
</feature>
<dbReference type="InterPro" id="IPR012337">
    <property type="entry name" value="RNaseH-like_sf"/>
</dbReference>
<dbReference type="InterPro" id="IPR002298">
    <property type="entry name" value="DNA_polymerase_A"/>
</dbReference>
<dbReference type="PANTHER" id="PTHR10133:SF27">
    <property type="entry name" value="DNA POLYMERASE NU"/>
    <property type="match status" value="1"/>
</dbReference>
<name>M1VCW2_CYAM1</name>
<dbReference type="InterPro" id="IPR043502">
    <property type="entry name" value="DNA/RNA_pol_sf"/>
</dbReference>
<dbReference type="InterPro" id="IPR008918">
    <property type="entry name" value="HhH2"/>
</dbReference>
<protein>
    <submittedName>
        <fullName evidence="12">Bacterial DNA polymerase I</fullName>
    </submittedName>
</protein>
<dbReference type="InterPro" id="IPR001098">
    <property type="entry name" value="DNA-dir_DNA_pol_A_palm_dom"/>
</dbReference>
<dbReference type="GO" id="GO:0006261">
    <property type="term" value="P:DNA-templated DNA replication"/>
    <property type="evidence" value="ECO:0007669"/>
    <property type="project" value="InterPro"/>
</dbReference>
<dbReference type="GeneID" id="16997666"/>
<evidence type="ECO:0000256" key="8">
    <source>
        <dbReference type="SAM" id="Coils"/>
    </source>
</evidence>
<dbReference type="InterPro" id="IPR036397">
    <property type="entry name" value="RNaseH_sf"/>
</dbReference>
<keyword evidence="13" id="KW-1185">Reference proteome</keyword>
<dbReference type="InterPro" id="IPR002421">
    <property type="entry name" value="5-3_exonuclease"/>
</dbReference>
<dbReference type="SMART" id="SM00475">
    <property type="entry name" value="53EXOc"/>
    <property type="match status" value="1"/>
</dbReference>
<evidence type="ECO:0000256" key="6">
    <source>
        <dbReference type="ARBA" id="ARBA00023125"/>
    </source>
</evidence>
<dbReference type="Pfam" id="PF02739">
    <property type="entry name" value="5_3_exonuc_N"/>
    <property type="match status" value="1"/>
</dbReference>
<evidence type="ECO:0000313" key="13">
    <source>
        <dbReference type="Proteomes" id="UP000007014"/>
    </source>
</evidence>
<dbReference type="OMA" id="NRPPMPD"/>
<dbReference type="GO" id="GO:0003677">
    <property type="term" value="F:DNA binding"/>
    <property type="evidence" value="ECO:0007669"/>
    <property type="project" value="UniProtKB-KW"/>
</dbReference>
<dbReference type="HOGENOM" id="CLU_004675_0_0_1"/>
<dbReference type="Gene3D" id="3.30.420.10">
    <property type="entry name" value="Ribonuclease H-like superfamily/Ribonuclease H"/>
    <property type="match status" value="1"/>
</dbReference>
<evidence type="ECO:0000259" key="10">
    <source>
        <dbReference type="SMART" id="SM00475"/>
    </source>
</evidence>
<feature type="compositionally biased region" description="Basic and acidic residues" evidence="9">
    <location>
        <begin position="678"/>
        <end position="687"/>
    </location>
</feature>
<dbReference type="InterPro" id="IPR036279">
    <property type="entry name" value="5-3_exonuclease_C_sf"/>
</dbReference>
<dbReference type="InterPro" id="IPR020046">
    <property type="entry name" value="5-3_exonucl_a-hlix_arch_N"/>
</dbReference>
<evidence type="ECO:0000256" key="3">
    <source>
        <dbReference type="ARBA" id="ARBA00022705"/>
    </source>
</evidence>
<keyword evidence="7" id="KW-0234">DNA repair</keyword>
<dbReference type="GO" id="GO:0008409">
    <property type="term" value="F:5'-3' exonuclease activity"/>
    <property type="evidence" value="ECO:0007669"/>
    <property type="project" value="InterPro"/>
</dbReference>
<dbReference type="Gene3D" id="3.40.50.1010">
    <property type="entry name" value="5'-nuclease"/>
    <property type="match status" value="1"/>
</dbReference>
<proteinExistence type="predicted"/>
<feature type="coiled-coil region" evidence="8">
    <location>
        <begin position="1015"/>
        <end position="1042"/>
    </location>
</feature>
<sequence>MFAVCWYSLPRPPLTNGPPERVPVSAWQNARLTRTRSGRRVWFSVSTGCNDTRYTNLCEWMGSEALAAKIYAKQRKLVEARLKSAAFCSFGRQNRSSFRLWLLLPTRPRISCGSERVRELCLVSSFSFRLCCCFMASVRSSHGCCERSRKVPLTWGTPWAGRLLLSLAVLRTASRARRCVRGPELSVVRLLLSTTSKQRGRVRQSGARWRSTSCGGSQSGFCSLADVKTRPSPPAVRCLAQGPEAASASAQWSVPANSRTGPWTQTTGIEHANKNASPAHEAGVMASDAQDQWLPTLFLVDALSIVYRSYYAFQKNPLYSSSGINTSAIYGFIQTILLLLQKYNPEALAVVFDSHTTEPGPGSFRQLLFPKYKANRERMPDGVRDALPYVKRAIHQLGLQSFELESFEADDVIGTLAALANHNGYRVVIVSNDKDFKQLIKAGWVRLLRPTRSSGSGGFDEVTEADLAAECGTSIRPQQYPDVLALAGDAVDNIPGVPGIGIKTAARLIRQFSSIEDLICNLDAIEPPRIQEKIISKADELLRNKVLAKIHQNVPLEKLQSERSPSADAGNELVTDAPAYDAMWIASCRRGPWQLNALLTLLRELDMEALSRRIQYLARSLGQSDHEKRTSASARDSLETGFMAAPRERLDSPLANDEVINQPLASEQEIPPDSQHNNLHDHVDDRLQPAAGPARDVPFTSVTDDSATAVPGSAQESTRSTSAQSAELRPNSASVPANWSADELSMYLGAPLRYQIMEADALLHFLDGSGTHEPIGLFMAHVMPETRRRPRHRTKEAAAAPADAVNTVRLSPNSADATTTTTTTTTTNTHTTAATAAVAEHPLILMGIATDQGNAAGAVLPATAPWLDTWLRQLRERLDQAHQRHVGFDLKHVLRFLLARDDVRADGVWIDPAVAHALLYPEEAFERPELLAKRYLGDLGVALWNRYVEAPLTSASTSETRTEALALAAAFQADLARHIFHRQVTRLDAVGMRALAFQVEFPLTLVLADMERTGVYVAQQELRELEEKMERELRDIETQIYALAGTTFNIRSADQLARVLFEQLGVDAPLRTPGGKASTADRVLAALVRRYGQEGERGTAALVGASPREHGAEASAIDASKASRAASIAALTQEYRQIAKLLSTYVRGLVGHIDPKTQRIHATFHQTGAITGRLSSSAPNLQSIPIRSTRGRALRSLFRATPIDTVHRAGGTEPAGNVLISADYEQIELRIIGALSGDAVLLQAFRDQVDVHATTARHLFGLPFDAKVSAAQRTAAKAINYGIPYGVTAYGLAQNLRISVAEARKLIREYHDAFPGVARLKRELLDKARATGYASTLLGRRRYLPALHSRNYAERTAAERAAVNMPIQGSQADMIKVAMVRIWQALRSQHLRTRIVIQIHDELVFEAPESELASVMPLIQVQMERALILPNDVPVKVRIGYGVSWAAAHAP</sequence>
<evidence type="ECO:0000256" key="4">
    <source>
        <dbReference type="ARBA" id="ARBA00022763"/>
    </source>
</evidence>
<dbReference type="EMBL" id="AP006502">
    <property type="protein sequence ID" value="BAM83394.1"/>
    <property type="molecule type" value="Genomic_DNA"/>
</dbReference>
<dbReference type="Gene3D" id="1.20.1060.10">
    <property type="entry name" value="Taq DNA Polymerase, Chain T, domain 4"/>
    <property type="match status" value="1"/>
</dbReference>
<dbReference type="SMART" id="SM00279">
    <property type="entry name" value="HhH2"/>
    <property type="match status" value="1"/>
</dbReference>
<dbReference type="InterPro" id="IPR020045">
    <property type="entry name" value="DNA_polI_H3TH"/>
</dbReference>
<keyword evidence="3" id="KW-0235">DNA replication</keyword>
<dbReference type="GO" id="GO:0003887">
    <property type="term" value="F:DNA-directed DNA polymerase activity"/>
    <property type="evidence" value="ECO:0007669"/>
    <property type="project" value="UniProtKB-KW"/>
</dbReference>
<dbReference type="GO" id="GO:0006302">
    <property type="term" value="P:double-strand break repair"/>
    <property type="evidence" value="ECO:0007669"/>
    <property type="project" value="TreeGrafter"/>
</dbReference>
<reference evidence="12 13" key="2">
    <citation type="journal article" date="2007" name="BMC Biol.">
        <title>A 100%-complete sequence reveals unusually simple genomic features in the hot-spring red alga Cyanidioschyzon merolae.</title>
        <authorList>
            <person name="Nozaki H."/>
            <person name="Takano H."/>
            <person name="Misumi O."/>
            <person name="Terasawa K."/>
            <person name="Matsuzaki M."/>
            <person name="Maruyama S."/>
            <person name="Nishida K."/>
            <person name="Yagisawa F."/>
            <person name="Yoshida Y."/>
            <person name="Fujiwara T."/>
            <person name="Takio S."/>
            <person name="Tamura K."/>
            <person name="Chung S.J."/>
            <person name="Nakamura S."/>
            <person name="Kuroiwa H."/>
            <person name="Tanaka K."/>
            <person name="Sato N."/>
            <person name="Kuroiwa T."/>
        </authorList>
    </citation>
    <scope>NUCLEOTIDE SEQUENCE [LARGE SCALE GENOMIC DNA]</scope>
    <source>
        <strain evidence="12 13">10D</strain>
    </source>
</reference>
<evidence type="ECO:0000256" key="2">
    <source>
        <dbReference type="ARBA" id="ARBA00022695"/>
    </source>
</evidence>
<dbReference type="FunFam" id="1.10.150.20:FF:000003">
    <property type="entry name" value="DNA polymerase I"/>
    <property type="match status" value="1"/>
</dbReference>
<dbReference type="KEGG" id="cme:CYME_CMT462C"/>
<dbReference type="Gramene" id="CMT462CT">
    <property type="protein sequence ID" value="CMT462CT"/>
    <property type="gene ID" value="CMT462C"/>
</dbReference>
<dbReference type="PRINTS" id="PR00868">
    <property type="entry name" value="DNAPOLI"/>
</dbReference>
<dbReference type="CDD" id="cd09898">
    <property type="entry name" value="H3TH_53EXO"/>
    <property type="match status" value="1"/>
</dbReference>
<keyword evidence="5" id="KW-0239">DNA-directed DNA polymerase</keyword>
<gene>
    <name evidence="12" type="ORF">CYME_CMT462C</name>
</gene>
<keyword evidence="8" id="KW-0175">Coiled coil</keyword>
<organism evidence="12 13">
    <name type="scientific">Cyanidioschyzon merolae (strain NIES-3377 / 10D)</name>
    <name type="common">Unicellular red alga</name>
    <dbReference type="NCBI Taxonomy" id="280699"/>
    <lineage>
        <taxon>Eukaryota</taxon>
        <taxon>Rhodophyta</taxon>
        <taxon>Bangiophyceae</taxon>
        <taxon>Cyanidiales</taxon>
        <taxon>Cyanidiaceae</taxon>
        <taxon>Cyanidioschyzon</taxon>
    </lineage>
</organism>
<accession>M1VCW2</accession>
<dbReference type="Pfam" id="PF00476">
    <property type="entry name" value="DNA_pol_A"/>
    <property type="match status" value="2"/>
</dbReference>
<evidence type="ECO:0000313" key="12">
    <source>
        <dbReference type="EMBL" id="BAM83394.1"/>
    </source>
</evidence>
<dbReference type="Gene3D" id="3.30.70.370">
    <property type="match status" value="1"/>
</dbReference>
<dbReference type="FunFam" id="1.10.150.20:FF:000002">
    <property type="entry name" value="DNA polymerase I"/>
    <property type="match status" value="1"/>
</dbReference>
<dbReference type="SUPFAM" id="SSF53098">
    <property type="entry name" value="Ribonuclease H-like"/>
    <property type="match status" value="1"/>
</dbReference>
<dbReference type="PANTHER" id="PTHR10133">
    <property type="entry name" value="DNA POLYMERASE I"/>
    <property type="match status" value="1"/>
</dbReference>
<keyword evidence="1" id="KW-0808">Transferase</keyword>
<dbReference type="CDD" id="cd09859">
    <property type="entry name" value="PIN_53EXO"/>
    <property type="match status" value="1"/>
</dbReference>
<dbReference type="RefSeq" id="XP_005539430.1">
    <property type="nucleotide sequence ID" value="XM_005539373.1"/>
</dbReference>
<dbReference type="Pfam" id="PF01367">
    <property type="entry name" value="5_3_exonuc"/>
    <property type="match status" value="1"/>
</dbReference>
<dbReference type="InterPro" id="IPR029060">
    <property type="entry name" value="PIN-like_dom_sf"/>
</dbReference>
<evidence type="ECO:0000256" key="7">
    <source>
        <dbReference type="ARBA" id="ARBA00023204"/>
    </source>
</evidence>
<dbReference type="OrthoDB" id="275278at2759"/>
<evidence type="ECO:0000256" key="1">
    <source>
        <dbReference type="ARBA" id="ARBA00022679"/>
    </source>
</evidence>